<protein>
    <recommendedName>
        <fullName evidence="2">Cyclic nucleotide-binding domain-containing protein</fullName>
    </recommendedName>
</protein>
<evidence type="ECO:0000256" key="1">
    <source>
        <dbReference type="SAM" id="MobiDB-lite"/>
    </source>
</evidence>
<dbReference type="Pfam" id="PF00027">
    <property type="entry name" value="cNMP_binding"/>
    <property type="match status" value="1"/>
</dbReference>
<feature type="domain" description="Cyclic nucleotide-binding" evidence="2">
    <location>
        <begin position="267"/>
        <end position="373"/>
    </location>
</feature>
<dbReference type="AlphaFoldDB" id="A0A8S1ND83"/>
<evidence type="ECO:0000313" key="3">
    <source>
        <dbReference type="EMBL" id="CAD8087911.1"/>
    </source>
</evidence>
<dbReference type="EMBL" id="CAJJDN010000052">
    <property type="protein sequence ID" value="CAD8087911.1"/>
    <property type="molecule type" value="Genomic_DNA"/>
</dbReference>
<feature type="region of interest" description="Disordered" evidence="1">
    <location>
        <begin position="411"/>
        <end position="430"/>
    </location>
</feature>
<feature type="compositionally biased region" description="Basic residues" evidence="1">
    <location>
        <begin position="413"/>
        <end position="424"/>
    </location>
</feature>
<evidence type="ECO:0000259" key="2">
    <source>
        <dbReference type="PROSITE" id="PS50042"/>
    </source>
</evidence>
<name>A0A8S1ND83_9CILI</name>
<evidence type="ECO:0000313" key="4">
    <source>
        <dbReference type="Proteomes" id="UP000692954"/>
    </source>
</evidence>
<dbReference type="OrthoDB" id="2021138at2759"/>
<feature type="domain" description="Cyclic nucleotide-binding" evidence="2">
    <location>
        <begin position="112"/>
        <end position="247"/>
    </location>
</feature>
<dbReference type="PROSITE" id="PS50042">
    <property type="entry name" value="CNMP_BINDING_3"/>
    <property type="match status" value="2"/>
</dbReference>
<dbReference type="InterPro" id="IPR000595">
    <property type="entry name" value="cNMP-bd_dom"/>
</dbReference>
<accession>A0A8S1ND83</accession>
<dbReference type="PANTHER" id="PTHR23011">
    <property type="entry name" value="CYCLIC NUCLEOTIDE-BINDING DOMAIN CONTAINING PROTEIN"/>
    <property type="match status" value="1"/>
</dbReference>
<comment type="caution">
    <text evidence="3">The sequence shown here is derived from an EMBL/GenBank/DDBJ whole genome shotgun (WGS) entry which is preliminary data.</text>
</comment>
<dbReference type="CDD" id="cd00038">
    <property type="entry name" value="CAP_ED"/>
    <property type="match status" value="2"/>
</dbReference>
<organism evidence="3 4">
    <name type="scientific">Paramecium sonneborni</name>
    <dbReference type="NCBI Taxonomy" id="65129"/>
    <lineage>
        <taxon>Eukaryota</taxon>
        <taxon>Sar</taxon>
        <taxon>Alveolata</taxon>
        <taxon>Ciliophora</taxon>
        <taxon>Intramacronucleata</taxon>
        <taxon>Oligohymenophorea</taxon>
        <taxon>Peniculida</taxon>
        <taxon>Parameciidae</taxon>
        <taxon>Paramecium</taxon>
    </lineage>
</organism>
<dbReference type="Proteomes" id="UP000692954">
    <property type="component" value="Unassembled WGS sequence"/>
</dbReference>
<proteinExistence type="predicted"/>
<dbReference type="SMART" id="SM00100">
    <property type="entry name" value="cNMP"/>
    <property type="match status" value="2"/>
</dbReference>
<reference evidence="3" key="1">
    <citation type="submission" date="2021-01" db="EMBL/GenBank/DDBJ databases">
        <authorList>
            <consortium name="Genoscope - CEA"/>
            <person name="William W."/>
        </authorList>
    </citation>
    <scope>NUCLEOTIDE SEQUENCE</scope>
</reference>
<dbReference type="PANTHER" id="PTHR23011:SF28">
    <property type="entry name" value="CYCLIC NUCLEOTIDE-BINDING DOMAIN CONTAINING PROTEIN"/>
    <property type="match status" value="1"/>
</dbReference>
<gene>
    <name evidence="3" type="ORF">PSON_ATCC_30995.1.T0520075</name>
</gene>
<keyword evidence="4" id="KW-1185">Reference proteome</keyword>
<sequence length="637" mass="74543">MSTFIQSQFAVSDKQIFDFQKPQEYSDSEEEEMRLQLQLMNSKDLKKQKKLFDIESIKSELNSRPSLEMEQYPQKFGRKIQKASMRQLPHLFIPTSSVLIEQLGNIRAFKMMKEQVPPEVMHKVYTQLRYQYVQAFNVIYRQGDQNKRYYIVLDGRCVVMKPREKMVGIQKVEFDIENQTTNDNKIPQDPYGLKNLFPDYLVVKMIFQGDSFGEVAIKLESTRASTVFAVENTHLLYISEAAYIQLLDPYLSQVLEDKIQYFKKNIIFTSVETDITEIMGILLECHKITYKAGDTIYDEGNKSNYIYFIVSGEVELSKKVADTNLVLSSYGEYQQFGEIEILNKIERFTKARVITPRLIVYKIRKTKFFNNLGNFLVYENMKRKSILILKHWKLIFNSALSQINRQTDPYLSSHRRQLKSKKNKHDSSNQSLSQVQVFQHLTDAGIFSDDQQHYLGSDDTNSKRGFSSALQQFQAKLKKQGNHASQIESATNKVRDKTFTTDEYQSPKPIVHGKFSFHVKLPTISPNKILPQMNLDQILDSITKLPKVPTDNLVISLMYQQAYKSNNPDKRARQIQQVIQASFRNVRKHLESKDKKQIYHRFKSQDSLLRNLRMSDNIEEKKEKIDYLNFVHPKQIF</sequence>